<organism evidence="1 2">
    <name type="scientific">Jimgerdemannia flammicorona</name>
    <dbReference type="NCBI Taxonomy" id="994334"/>
    <lineage>
        <taxon>Eukaryota</taxon>
        <taxon>Fungi</taxon>
        <taxon>Fungi incertae sedis</taxon>
        <taxon>Mucoromycota</taxon>
        <taxon>Mucoromycotina</taxon>
        <taxon>Endogonomycetes</taxon>
        <taxon>Endogonales</taxon>
        <taxon>Endogonaceae</taxon>
        <taxon>Jimgerdemannia</taxon>
    </lineage>
</organism>
<accession>A0A433QTJ6</accession>
<dbReference type="Proteomes" id="UP000274822">
    <property type="component" value="Unassembled WGS sequence"/>
</dbReference>
<evidence type="ECO:0000313" key="2">
    <source>
        <dbReference type="Proteomes" id="UP000274822"/>
    </source>
</evidence>
<dbReference type="AlphaFoldDB" id="A0A433QTJ6"/>
<keyword evidence="2" id="KW-1185">Reference proteome</keyword>
<sequence>MSGLCHIIHHPPLVRFVVYCQVTGFVRVTIIMSTTWENHVSNSTF</sequence>
<proteinExistence type="predicted"/>
<protein>
    <submittedName>
        <fullName evidence="1">Uncharacterized protein</fullName>
    </submittedName>
</protein>
<name>A0A433QTJ6_9FUNG</name>
<comment type="caution">
    <text evidence="1">The sequence shown here is derived from an EMBL/GenBank/DDBJ whole genome shotgun (WGS) entry which is preliminary data.</text>
</comment>
<reference evidence="1 2" key="1">
    <citation type="journal article" date="2018" name="New Phytol.">
        <title>Phylogenomics of Endogonaceae and evolution of mycorrhizas within Mucoromycota.</title>
        <authorList>
            <person name="Chang Y."/>
            <person name="Desiro A."/>
            <person name="Na H."/>
            <person name="Sandor L."/>
            <person name="Lipzen A."/>
            <person name="Clum A."/>
            <person name="Barry K."/>
            <person name="Grigoriev I.V."/>
            <person name="Martin F.M."/>
            <person name="Stajich J.E."/>
            <person name="Smith M.E."/>
            <person name="Bonito G."/>
            <person name="Spatafora J.W."/>
        </authorList>
    </citation>
    <scope>NUCLEOTIDE SEQUENCE [LARGE SCALE GENOMIC DNA]</scope>
    <source>
        <strain evidence="1 2">AD002</strain>
    </source>
</reference>
<gene>
    <name evidence="1" type="ORF">BC938DRAFT_473042</name>
</gene>
<evidence type="ECO:0000313" key="1">
    <source>
        <dbReference type="EMBL" id="RUS33110.1"/>
    </source>
</evidence>
<dbReference type="EMBL" id="RBNJ01001483">
    <property type="protein sequence ID" value="RUS33110.1"/>
    <property type="molecule type" value="Genomic_DNA"/>
</dbReference>